<reference evidence="2 3" key="1">
    <citation type="journal article" date="2016" name="C (Basel)">
        <title>Selective Growth of and Electricity Production by Marine Exoelectrogenic Bacteria in Self-Aggregated Hydrogel of Microbially Reduced Graphene Oxide.</title>
        <authorList>
            <person name="Yoshida N."/>
            <person name="Goto Y."/>
            <person name="Miyata Y."/>
        </authorList>
    </citation>
    <scope>NUCLEOTIDE SEQUENCE [LARGE SCALE GENOMIC DNA]</scope>
    <source>
        <strain evidence="2 3">NIT-T3</strain>
    </source>
</reference>
<keyword evidence="3" id="KW-1185">Reference proteome</keyword>
<sequence length="140" mass="14821">MTAIVTGEEKDQLCRKMREIAERDKMAFFNRDAGNVEGVEVVVLLGTRKEPQGLPHCGYCGFANCGEMAKAGAFCSFNVGDLGIAVGSAASRAADLRLDNRVMFSLGKAALELGLLGDQVAIAYGIPLSATGKSPFFDRG</sequence>
<organism evidence="2 3">
    <name type="scientific">Desulfuromonas versatilis</name>
    <dbReference type="NCBI Taxonomy" id="2802975"/>
    <lineage>
        <taxon>Bacteria</taxon>
        <taxon>Pseudomonadati</taxon>
        <taxon>Thermodesulfobacteriota</taxon>
        <taxon>Desulfuromonadia</taxon>
        <taxon>Desulfuromonadales</taxon>
        <taxon>Desulfuromonadaceae</taxon>
        <taxon>Desulfuromonas</taxon>
    </lineage>
</organism>
<dbReference type="Pfam" id="PF09918">
    <property type="entry name" value="DUF2148"/>
    <property type="match status" value="1"/>
</dbReference>
<protein>
    <submittedName>
        <fullName evidence="2">Ferredoxin</fullName>
    </submittedName>
</protein>
<evidence type="ECO:0000259" key="1">
    <source>
        <dbReference type="Pfam" id="PF09918"/>
    </source>
</evidence>
<evidence type="ECO:0000313" key="3">
    <source>
        <dbReference type="Proteomes" id="UP001319827"/>
    </source>
</evidence>
<feature type="domain" description="DUF2148" evidence="1">
    <location>
        <begin position="72"/>
        <end position="139"/>
    </location>
</feature>
<gene>
    <name evidence="2" type="ORF">DESUT3_13990</name>
</gene>
<dbReference type="Proteomes" id="UP001319827">
    <property type="component" value="Chromosome"/>
</dbReference>
<accession>A0ABN6DWB0</accession>
<reference evidence="2 3" key="2">
    <citation type="journal article" date="2021" name="Int. J. Syst. Evol. Microbiol.">
        <title>Isolation and Polyphasic Characterization of Desulfuromonas versatilis sp. Nov., an Electrogenic Bacteria Capable of Versatile Metabolism Isolated from a Graphene Oxide-Reducing Enrichment Culture.</title>
        <authorList>
            <person name="Xie L."/>
            <person name="Yoshida N."/>
            <person name="Ishii S."/>
            <person name="Meng L."/>
        </authorList>
    </citation>
    <scope>NUCLEOTIDE SEQUENCE [LARGE SCALE GENOMIC DNA]</scope>
    <source>
        <strain evidence="2 3">NIT-T3</strain>
    </source>
</reference>
<evidence type="ECO:0000313" key="2">
    <source>
        <dbReference type="EMBL" id="BCR04330.1"/>
    </source>
</evidence>
<dbReference type="EMBL" id="AP024355">
    <property type="protein sequence ID" value="BCR04330.1"/>
    <property type="molecule type" value="Genomic_DNA"/>
</dbReference>
<dbReference type="InterPro" id="IPR019224">
    <property type="entry name" value="DUF2148"/>
</dbReference>
<dbReference type="PANTHER" id="PTHR40101:SF1">
    <property type="entry name" value="4FE-4S DOMAIN-CONTAINING PROTEIN"/>
    <property type="match status" value="1"/>
</dbReference>
<name>A0ABN6DWB0_9BACT</name>
<dbReference type="PANTHER" id="PTHR40101">
    <property type="entry name" value="CONSERVED PROTEIN"/>
    <property type="match status" value="1"/>
</dbReference>
<proteinExistence type="predicted"/>